<protein>
    <recommendedName>
        <fullName evidence="3">thiazole synthase</fullName>
        <ecNumber evidence="3">2.8.1.10</ecNumber>
    </recommendedName>
</protein>
<evidence type="ECO:0000256" key="3">
    <source>
        <dbReference type="ARBA" id="ARBA00011960"/>
    </source>
</evidence>
<evidence type="ECO:0000313" key="9">
    <source>
        <dbReference type="EMBL" id="WGS65681.1"/>
    </source>
</evidence>
<keyword evidence="4" id="KW-0808">Transferase</keyword>
<organism evidence="9 10">
    <name type="scientific">Marinitoga aeolica</name>
    <dbReference type="NCBI Taxonomy" id="2809031"/>
    <lineage>
        <taxon>Bacteria</taxon>
        <taxon>Thermotogati</taxon>
        <taxon>Thermotogota</taxon>
        <taxon>Thermotogae</taxon>
        <taxon>Petrotogales</taxon>
        <taxon>Petrotogaceae</taxon>
        <taxon>Marinitoga</taxon>
    </lineage>
</organism>
<comment type="pathway">
    <text evidence="2">Cofactor biosynthesis; thiamine diphosphate biosynthesis.</text>
</comment>
<feature type="domain" description="Thiazole synthase ThiG" evidence="8">
    <location>
        <begin position="6"/>
        <end position="247"/>
    </location>
</feature>
<dbReference type="PANTHER" id="PTHR34266">
    <property type="entry name" value="THIAZOLE SYNTHASE"/>
    <property type="match status" value="1"/>
</dbReference>
<comment type="catalytic activity">
    <reaction evidence="7">
        <text>[ThiS sulfur-carrier protein]-C-terminal-Gly-aminoethanethioate + 2-iminoacetate + 1-deoxy-D-xylulose 5-phosphate = [ThiS sulfur-carrier protein]-C-terminal Gly-Gly + 2-[(2R,5Z)-2-carboxy-4-methylthiazol-5(2H)-ylidene]ethyl phosphate + 2 H2O + H(+)</text>
        <dbReference type="Rhea" id="RHEA:26297"/>
        <dbReference type="Rhea" id="RHEA-COMP:12909"/>
        <dbReference type="Rhea" id="RHEA-COMP:19908"/>
        <dbReference type="ChEBI" id="CHEBI:15377"/>
        <dbReference type="ChEBI" id="CHEBI:15378"/>
        <dbReference type="ChEBI" id="CHEBI:57792"/>
        <dbReference type="ChEBI" id="CHEBI:62899"/>
        <dbReference type="ChEBI" id="CHEBI:77846"/>
        <dbReference type="ChEBI" id="CHEBI:90778"/>
        <dbReference type="ChEBI" id="CHEBI:232372"/>
        <dbReference type="EC" id="2.8.1.10"/>
    </reaction>
</comment>
<accession>A0ABY8PSR1</accession>
<dbReference type="InterPro" id="IPR033983">
    <property type="entry name" value="Thiazole_synthase_ThiG"/>
</dbReference>
<evidence type="ECO:0000256" key="6">
    <source>
        <dbReference type="ARBA" id="ARBA00023270"/>
    </source>
</evidence>
<evidence type="ECO:0000256" key="5">
    <source>
        <dbReference type="ARBA" id="ARBA00022977"/>
    </source>
</evidence>
<dbReference type="Gene3D" id="3.20.20.70">
    <property type="entry name" value="Aldolase class I"/>
    <property type="match status" value="1"/>
</dbReference>
<keyword evidence="6" id="KW-0704">Schiff base</keyword>
<dbReference type="Proteomes" id="UP001232493">
    <property type="component" value="Chromosome"/>
</dbReference>
<dbReference type="InterPro" id="IPR008867">
    <property type="entry name" value="ThiG"/>
</dbReference>
<evidence type="ECO:0000259" key="8">
    <source>
        <dbReference type="Pfam" id="PF05690"/>
    </source>
</evidence>
<evidence type="ECO:0000256" key="7">
    <source>
        <dbReference type="ARBA" id="ARBA00049897"/>
    </source>
</evidence>
<evidence type="ECO:0000256" key="1">
    <source>
        <dbReference type="ARBA" id="ARBA00002834"/>
    </source>
</evidence>
<dbReference type="EMBL" id="CP069362">
    <property type="protein sequence ID" value="WGS65681.1"/>
    <property type="molecule type" value="Genomic_DNA"/>
</dbReference>
<dbReference type="Pfam" id="PF05690">
    <property type="entry name" value="ThiG"/>
    <property type="match status" value="1"/>
</dbReference>
<keyword evidence="5" id="KW-0784">Thiamine biosynthesis</keyword>
<proteinExistence type="predicted"/>
<dbReference type="SUPFAM" id="SSF110399">
    <property type="entry name" value="ThiG-like"/>
    <property type="match status" value="1"/>
</dbReference>
<evidence type="ECO:0000256" key="2">
    <source>
        <dbReference type="ARBA" id="ARBA00004948"/>
    </source>
</evidence>
<evidence type="ECO:0000256" key="4">
    <source>
        <dbReference type="ARBA" id="ARBA00022679"/>
    </source>
</evidence>
<reference evidence="9 10" key="1">
    <citation type="submission" date="2021-02" db="EMBL/GenBank/DDBJ databases">
        <title>Characterization of Marinitoga sp. nov. str. BP5-C20A.</title>
        <authorList>
            <person name="Erauso G."/>
            <person name="Postec A."/>
        </authorList>
    </citation>
    <scope>NUCLEOTIDE SEQUENCE [LARGE SCALE GENOMIC DNA]</scope>
    <source>
        <strain evidence="9 10">BP5-C20A</strain>
    </source>
</reference>
<comment type="function">
    <text evidence="1">Catalyzes the rearrangement of 1-deoxy-D-xylulose 5-phosphate (DXP) to produce the thiazole phosphate moiety of thiamine. Sulfur is provided by the thiocarboxylate moiety of the carrier protein ThiS. In vitro, sulfur can be provided by H(2)S.</text>
</comment>
<gene>
    <name evidence="9" type="ORF">JRV97_03775</name>
</gene>
<dbReference type="InterPro" id="IPR013785">
    <property type="entry name" value="Aldolase_TIM"/>
</dbReference>
<evidence type="ECO:0000313" key="10">
    <source>
        <dbReference type="Proteomes" id="UP001232493"/>
    </source>
</evidence>
<dbReference type="PANTHER" id="PTHR34266:SF2">
    <property type="entry name" value="THIAZOLE SYNTHASE"/>
    <property type="match status" value="1"/>
</dbReference>
<dbReference type="EC" id="2.8.1.10" evidence="3"/>
<keyword evidence="10" id="KW-1185">Reference proteome</keyword>
<sequence>MVNINFYGEEINNLFFMGTGKFRDYNIMKKAIEEANIEVVTVAMRRASYSNMNESILDYINVKKIMVNTSGARNAEEALLIAKAGKELMNTDWVKIEIINDSKYLMPDNQETVKACKLLTENGFKVFPYMYPDLYDARKMIENGAEVLMPLGSPIGTNKGFATKELVKILLNEFDVKVIIDAGIGKPSHVAEAMETGCHAVLANTAVSIADDPVKMVKAFSLAAEAGRLAYLSGMPEEKEVAEASSPLFDYIGRD</sequence>
<name>A0ABY8PSR1_9BACT</name>
<dbReference type="RefSeq" id="WP_281000324.1">
    <property type="nucleotide sequence ID" value="NZ_CP069362.1"/>
</dbReference>